<organism evidence="2 3">
    <name type="scientific">Aspergillus sydowii CBS 593.65</name>
    <dbReference type="NCBI Taxonomy" id="1036612"/>
    <lineage>
        <taxon>Eukaryota</taxon>
        <taxon>Fungi</taxon>
        <taxon>Dikarya</taxon>
        <taxon>Ascomycota</taxon>
        <taxon>Pezizomycotina</taxon>
        <taxon>Eurotiomycetes</taxon>
        <taxon>Eurotiomycetidae</taxon>
        <taxon>Eurotiales</taxon>
        <taxon>Aspergillaceae</taxon>
        <taxon>Aspergillus</taxon>
        <taxon>Aspergillus subgen. Nidulantes</taxon>
    </lineage>
</organism>
<evidence type="ECO:0000256" key="1">
    <source>
        <dbReference type="SAM" id="MobiDB-lite"/>
    </source>
</evidence>
<evidence type="ECO:0000313" key="2">
    <source>
        <dbReference type="EMBL" id="OJJ57367.1"/>
    </source>
</evidence>
<feature type="compositionally biased region" description="Polar residues" evidence="1">
    <location>
        <begin position="1"/>
        <end position="18"/>
    </location>
</feature>
<dbReference type="AlphaFoldDB" id="A0A1L9TD68"/>
<keyword evidence="3" id="KW-1185">Reference proteome</keyword>
<gene>
    <name evidence="2" type="ORF">ASPSYDRAFT_1051949</name>
</gene>
<dbReference type="STRING" id="1036612.A0A1L9TD68"/>
<accession>A0A1L9TD68</accession>
<dbReference type="GeneID" id="63755903"/>
<evidence type="ECO:0000313" key="3">
    <source>
        <dbReference type="Proteomes" id="UP000184356"/>
    </source>
</evidence>
<name>A0A1L9TD68_9EURO</name>
<evidence type="ECO:0008006" key="4">
    <source>
        <dbReference type="Google" id="ProtNLM"/>
    </source>
</evidence>
<feature type="region of interest" description="Disordered" evidence="1">
    <location>
        <begin position="1"/>
        <end position="42"/>
    </location>
</feature>
<reference evidence="3" key="1">
    <citation type="journal article" date="2017" name="Genome Biol.">
        <title>Comparative genomics reveals high biological diversity and specific adaptations in the industrially and medically important fungal genus Aspergillus.</title>
        <authorList>
            <person name="de Vries R.P."/>
            <person name="Riley R."/>
            <person name="Wiebenga A."/>
            <person name="Aguilar-Osorio G."/>
            <person name="Amillis S."/>
            <person name="Uchima C.A."/>
            <person name="Anderluh G."/>
            <person name="Asadollahi M."/>
            <person name="Askin M."/>
            <person name="Barry K."/>
            <person name="Battaglia E."/>
            <person name="Bayram O."/>
            <person name="Benocci T."/>
            <person name="Braus-Stromeyer S.A."/>
            <person name="Caldana C."/>
            <person name="Canovas D."/>
            <person name="Cerqueira G.C."/>
            <person name="Chen F."/>
            <person name="Chen W."/>
            <person name="Choi C."/>
            <person name="Clum A."/>
            <person name="Dos Santos R.A."/>
            <person name="Damasio A.R."/>
            <person name="Diallinas G."/>
            <person name="Emri T."/>
            <person name="Fekete E."/>
            <person name="Flipphi M."/>
            <person name="Freyberg S."/>
            <person name="Gallo A."/>
            <person name="Gournas C."/>
            <person name="Habgood R."/>
            <person name="Hainaut M."/>
            <person name="Harispe M.L."/>
            <person name="Henrissat B."/>
            <person name="Hilden K.S."/>
            <person name="Hope R."/>
            <person name="Hossain A."/>
            <person name="Karabika E."/>
            <person name="Karaffa L."/>
            <person name="Karanyi Z."/>
            <person name="Krasevec N."/>
            <person name="Kuo A."/>
            <person name="Kusch H."/>
            <person name="LaButti K."/>
            <person name="Lagendijk E.L."/>
            <person name="Lapidus A."/>
            <person name="Levasseur A."/>
            <person name="Lindquist E."/>
            <person name="Lipzen A."/>
            <person name="Logrieco A.F."/>
            <person name="MacCabe A."/>
            <person name="Maekelae M.R."/>
            <person name="Malavazi I."/>
            <person name="Melin P."/>
            <person name="Meyer V."/>
            <person name="Mielnichuk N."/>
            <person name="Miskei M."/>
            <person name="Molnar A.P."/>
            <person name="Mule G."/>
            <person name="Ngan C.Y."/>
            <person name="Orejas M."/>
            <person name="Orosz E."/>
            <person name="Ouedraogo J.P."/>
            <person name="Overkamp K.M."/>
            <person name="Park H.-S."/>
            <person name="Perrone G."/>
            <person name="Piumi F."/>
            <person name="Punt P.J."/>
            <person name="Ram A.F."/>
            <person name="Ramon A."/>
            <person name="Rauscher S."/>
            <person name="Record E."/>
            <person name="Riano-Pachon D.M."/>
            <person name="Robert V."/>
            <person name="Roehrig J."/>
            <person name="Ruller R."/>
            <person name="Salamov A."/>
            <person name="Salih N.S."/>
            <person name="Samson R.A."/>
            <person name="Sandor E."/>
            <person name="Sanguinetti M."/>
            <person name="Schuetze T."/>
            <person name="Sepcic K."/>
            <person name="Shelest E."/>
            <person name="Sherlock G."/>
            <person name="Sophianopoulou V."/>
            <person name="Squina F.M."/>
            <person name="Sun H."/>
            <person name="Susca A."/>
            <person name="Todd R.B."/>
            <person name="Tsang A."/>
            <person name="Unkles S.E."/>
            <person name="van de Wiele N."/>
            <person name="van Rossen-Uffink D."/>
            <person name="Oliveira J.V."/>
            <person name="Vesth T.C."/>
            <person name="Visser J."/>
            <person name="Yu J.-H."/>
            <person name="Zhou M."/>
            <person name="Andersen M.R."/>
            <person name="Archer D.B."/>
            <person name="Baker S.E."/>
            <person name="Benoit I."/>
            <person name="Brakhage A.A."/>
            <person name="Braus G.H."/>
            <person name="Fischer R."/>
            <person name="Frisvad J.C."/>
            <person name="Goldman G.H."/>
            <person name="Houbraken J."/>
            <person name="Oakley B."/>
            <person name="Pocsi I."/>
            <person name="Scazzocchio C."/>
            <person name="Seiboth B."/>
            <person name="vanKuyk P.A."/>
            <person name="Wortman J."/>
            <person name="Dyer P.S."/>
            <person name="Grigoriev I.V."/>
        </authorList>
    </citation>
    <scope>NUCLEOTIDE SEQUENCE [LARGE SCALE GENOMIC DNA]</scope>
    <source>
        <strain evidence="3">CBS 593.65</strain>
    </source>
</reference>
<feature type="compositionally biased region" description="Polar residues" evidence="1">
    <location>
        <begin position="25"/>
        <end position="42"/>
    </location>
</feature>
<sequence>MNDNGDGSAGTLTIQLDSGTGVERGSTSTSTDGPYQSSSTPQELDMQSLFYTASTSNPLLGSLEMDGGQYGHDRRDCRDRLPAEPITRRAVKAFFQCAATLFYVMTEKRAGELLDKVYRTNDASMQDIVEVAACAAIGSHYKSDEIPEEARVAFFYLASTSLHEALEADQIQGMRIFICLGMTCIMDKCSNARLLISKCSHIE</sequence>
<dbReference type="OrthoDB" id="4138892at2759"/>
<protein>
    <recommendedName>
        <fullName evidence="4">Transcription factor domain-containing protein</fullName>
    </recommendedName>
</protein>
<proteinExistence type="predicted"/>
<dbReference type="EMBL" id="KV878588">
    <property type="protein sequence ID" value="OJJ57367.1"/>
    <property type="molecule type" value="Genomic_DNA"/>
</dbReference>
<dbReference type="Proteomes" id="UP000184356">
    <property type="component" value="Unassembled WGS sequence"/>
</dbReference>
<dbReference type="RefSeq" id="XP_040701173.1">
    <property type="nucleotide sequence ID" value="XM_040839830.1"/>
</dbReference>
<dbReference type="VEuPathDB" id="FungiDB:ASPSYDRAFT_1051949"/>